<keyword evidence="4" id="KW-1185">Reference proteome</keyword>
<name>A0A9P4M8Y4_9PEZI</name>
<organism evidence="3 4">
    <name type="scientific">Rhizodiscina lignyota</name>
    <dbReference type="NCBI Taxonomy" id="1504668"/>
    <lineage>
        <taxon>Eukaryota</taxon>
        <taxon>Fungi</taxon>
        <taxon>Dikarya</taxon>
        <taxon>Ascomycota</taxon>
        <taxon>Pezizomycotina</taxon>
        <taxon>Dothideomycetes</taxon>
        <taxon>Pleosporomycetidae</taxon>
        <taxon>Aulographales</taxon>
        <taxon>Rhizodiscinaceae</taxon>
        <taxon>Rhizodiscina</taxon>
    </lineage>
</organism>
<evidence type="ECO:0000313" key="3">
    <source>
        <dbReference type="EMBL" id="KAF2097269.1"/>
    </source>
</evidence>
<gene>
    <name evidence="3" type="ORF">NA57DRAFT_57865</name>
</gene>
<keyword evidence="2" id="KW-0732">Signal</keyword>
<dbReference type="InterPro" id="IPR021848">
    <property type="entry name" value="HODM_asu-like"/>
</dbReference>
<accession>A0A9P4M8Y4</accession>
<feature type="signal peptide" evidence="2">
    <location>
        <begin position="1"/>
        <end position="18"/>
    </location>
</feature>
<feature type="region of interest" description="Disordered" evidence="1">
    <location>
        <begin position="211"/>
        <end position="237"/>
    </location>
</feature>
<dbReference type="OrthoDB" id="5043642at2759"/>
<sequence length="423" mass="47318">MITPASFLFLLAIPLSAAILIWLTRGASAKLQRKRISQLGAINEKEILEDPYEAIEPLADLDWKTTEPIKIRPFKPKYHLTMALETCSLADLVLVDKTYLSRIHIRRDCHVHHEPEVVQCNPAGVPAVNEFYEWMTTTYLPKRFPTMYQLSNHVVDEKAPTTPQVLRNLVTGEDIPVQPPNDPKAALKTLSSHVDCDFIFLLPTPSTMEPPSYPGPSFHPASYQSSSGTSTPVDSTQDQPRYHLHAFMGTFPSGFNWLEKFSKPLASIHDPVPGYASKLEKSMDRFFATLPPGKIVQRRNWAVTTNRELFLVKGNHGDAIASSSAPVTVAETLEQQGGKDDEVNLKDTVLRAERQTLHRLPKTGALVFGFKTYQYELDDVKAEGSGEDLAQAIEGLWLGSVSKMVVYKKGDVWGKKVCEYLRS</sequence>
<evidence type="ECO:0000256" key="1">
    <source>
        <dbReference type="SAM" id="MobiDB-lite"/>
    </source>
</evidence>
<evidence type="ECO:0000313" key="4">
    <source>
        <dbReference type="Proteomes" id="UP000799772"/>
    </source>
</evidence>
<feature type="compositionally biased region" description="Polar residues" evidence="1">
    <location>
        <begin position="222"/>
        <end position="237"/>
    </location>
</feature>
<dbReference type="Pfam" id="PF11927">
    <property type="entry name" value="HODM_asu-like"/>
    <property type="match status" value="1"/>
</dbReference>
<proteinExistence type="predicted"/>
<reference evidence="3" key="1">
    <citation type="journal article" date="2020" name="Stud. Mycol.">
        <title>101 Dothideomycetes genomes: a test case for predicting lifestyles and emergence of pathogens.</title>
        <authorList>
            <person name="Haridas S."/>
            <person name="Albert R."/>
            <person name="Binder M."/>
            <person name="Bloem J."/>
            <person name="Labutti K."/>
            <person name="Salamov A."/>
            <person name="Andreopoulos B."/>
            <person name="Baker S."/>
            <person name="Barry K."/>
            <person name="Bills G."/>
            <person name="Bluhm B."/>
            <person name="Cannon C."/>
            <person name="Castanera R."/>
            <person name="Culley D."/>
            <person name="Daum C."/>
            <person name="Ezra D."/>
            <person name="Gonzalez J."/>
            <person name="Henrissat B."/>
            <person name="Kuo A."/>
            <person name="Liang C."/>
            <person name="Lipzen A."/>
            <person name="Lutzoni F."/>
            <person name="Magnuson J."/>
            <person name="Mondo S."/>
            <person name="Nolan M."/>
            <person name="Ohm R."/>
            <person name="Pangilinan J."/>
            <person name="Park H.-J."/>
            <person name="Ramirez L."/>
            <person name="Alfaro M."/>
            <person name="Sun H."/>
            <person name="Tritt A."/>
            <person name="Yoshinaga Y."/>
            <person name="Zwiers L.-H."/>
            <person name="Turgeon B."/>
            <person name="Goodwin S."/>
            <person name="Spatafora J."/>
            <person name="Crous P."/>
            <person name="Grigoriev I."/>
        </authorList>
    </citation>
    <scope>NUCLEOTIDE SEQUENCE</scope>
    <source>
        <strain evidence="3">CBS 133067</strain>
    </source>
</reference>
<dbReference type="AlphaFoldDB" id="A0A9P4M8Y4"/>
<protein>
    <submittedName>
        <fullName evidence="3">Uncharacterized protein</fullName>
    </submittedName>
</protein>
<dbReference type="EMBL" id="ML978128">
    <property type="protein sequence ID" value="KAF2097269.1"/>
    <property type="molecule type" value="Genomic_DNA"/>
</dbReference>
<feature type="chain" id="PRO_5040384298" evidence="2">
    <location>
        <begin position="19"/>
        <end position="423"/>
    </location>
</feature>
<dbReference type="Proteomes" id="UP000799772">
    <property type="component" value="Unassembled WGS sequence"/>
</dbReference>
<comment type="caution">
    <text evidence="3">The sequence shown here is derived from an EMBL/GenBank/DDBJ whole genome shotgun (WGS) entry which is preliminary data.</text>
</comment>
<evidence type="ECO:0000256" key="2">
    <source>
        <dbReference type="SAM" id="SignalP"/>
    </source>
</evidence>